<gene>
    <name evidence="1" type="ORF">GIV68_04645</name>
</gene>
<proteinExistence type="predicted"/>
<dbReference type="Proteomes" id="UP000814158">
    <property type="component" value="Unassembled WGS sequence"/>
</dbReference>
<organism evidence="1 2">
    <name type="scientific">Pseudomonas salomonii</name>
    <dbReference type="NCBI Taxonomy" id="191391"/>
    <lineage>
        <taxon>Bacteria</taxon>
        <taxon>Pseudomonadati</taxon>
        <taxon>Pseudomonadota</taxon>
        <taxon>Gammaproteobacteria</taxon>
        <taxon>Pseudomonadales</taxon>
        <taxon>Pseudomonadaceae</taxon>
        <taxon>Pseudomonas</taxon>
    </lineage>
</organism>
<protein>
    <submittedName>
        <fullName evidence="1">DUF1534 domain-containing protein</fullName>
    </submittedName>
</protein>
<sequence length="49" mass="5513">MVIDRSHALRGNASSDALRHTFKAGRGASWAAFPRRAWERSVDQPIPEH</sequence>
<evidence type="ECO:0000313" key="1">
    <source>
        <dbReference type="EMBL" id="MCF5544027.1"/>
    </source>
</evidence>
<name>A0ABS9GHV6_9PSED</name>
<dbReference type="EMBL" id="WKAT01000006">
    <property type="protein sequence ID" value="MCF5544027.1"/>
    <property type="molecule type" value="Genomic_DNA"/>
</dbReference>
<accession>A0ABS9GHV6</accession>
<comment type="caution">
    <text evidence="1">The sequence shown here is derived from an EMBL/GenBank/DDBJ whole genome shotgun (WGS) entry which is preliminary data.</text>
</comment>
<keyword evidence="2" id="KW-1185">Reference proteome</keyword>
<evidence type="ECO:0000313" key="2">
    <source>
        <dbReference type="Proteomes" id="UP000814158"/>
    </source>
</evidence>
<reference evidence="1 2" key="1">
    <citation type="submission" date="2019-11" db="EMBL/GenBank/DDBJ databases">
        <title>Epiphytic Pseudomonas syringae from cherry orchards.</title>
        <authorList>
            <person name="Hulin M.T."/>
        </authorList>
    </citation>
    <scope>NUCLEOTIDE SEQUENCE [LARGE SCALE GENOMIC DNA]</scope>
    <source>
        <strain evidence="1 2">PA-3-2A</strain>
    </source>
</reference>